<dbReference type="AlphaFoldDB" id="A0A6A8GGN2"/>
<feature type="region of interest" description="Disordered" evidence="1">
    <location>
        <begin position="1"/>
        <end position="25"/>
    </location>
</feature>
<sequence length="161" mass="17162">MSTGETNRECGDESDTGQSDDDRQVTPVSGPRMLLRAEGLAVFAASVGAYYALGGPLWLFVVLALAPDVSMVGYLAGARIGSATYNAFHTLVAPVVLAAVGLWHAAPFLVWVALLWAAHIGMDRVVGYGLKYPTEFSDTHLSRLRNVDDGVSSPDIETTLH</sequence>
<reference evidence="3 4" key="1">
    <citation type="submission" date="2019-11" db="EMBL/GenBank/DDBJ databases">
        <title>Whole genome sequence of Haloferax sp. MBLA0076.</title>
        <authorList>
            <person name="Seo M.-J."/>
            <person name="Cho E.-S."/>
        </authorList>
    </citation>
    <scope>NUCLEOTIDE SEQUENCE [LARGE SCALE GENOMIC DNA]</scope>
    <source>
        <strain evidence="3 4">MBLA0076</strain>
    </source>
</reference>
<keyword evidence="2" id="KW-0812">Transmembrane</keyword>
<feature type="compositionally biased region" description="Basic and acidic residues" evidence="1">
    <location>
        <begin position="1"/>
        <end position="11"/>
    </location>
</feature>
<evidence type="ECO:0000313" key="3">
    <source>
        <dbReference type="EMBL" id="MRX22325.1"/>
    </source>
</evidence>
<dbReference type="Proteomes" id="UP000439022">
    <property type="component" value="Unassembled WGS sequence"/>
</dbReference>
<evidence type="ECO:0000313" key="4">
    <source>
        <dbReference type="Proteomes" id="UP000439022"/>
    </source>
</evidence>
<comment type="caution">
    <text evidence="3">The sequence shown here is derived from an EMBL/GenBank/DDBJ whole genome shotgun (WGS) entry which is preliminary data.</text>
</comment>
<name>A0A6A8GGN2_9EURY</name>
<feature type="transmembrane region" description="Helical" evidence="2">
    <location>
        <begin position="33"/>
        <end position="51"/>
    </location>
</feature>
<feature type="transmembrane region" description="Helical" evidence="2">
    <location>
        <begin position="88"/>
        <end position="118"/>
    </location>
</feature>
<evidence type="ECO:0000256" key="1">
    <source>
        <dbReference type="SAM" id="MobiDB-lite"/>
    </source>
</evidence>
<dbReference type="Pfam" id="PF14079">
    <property type="entry name" value="DUF4260"/>
    <property type="match status" value="1"/>
</dbReference>
<dbReference type="InterPro" id="IPR025356">
    <property type="entry name" value="DUF4260"/>
</dbReference>
<accession>A0A6A8GGN2</accession>
<organism evidence="3 4">
    <name type="scientific">Haloferax litoreum</name>
    <dbReference type="NCBI Taxonomy" id="2666140"/>
    <lineage>
        <taxon>Archaea</taxon>
        <taxon>Methanobacteriati</taxon>
        <taxon>Methanobacteriota</taxon>
        <taxon>Stenosarchaea group</taxon>
        <taxon>Halobacteria</taxon>
        <taxon>Halobacteriales</taxon>
        <taxon>Haloferacaceae</taxon>
        <taxon>Haloferax</taxon>
    </lineage>
</organism>
<keyword evidence="2" id="KW-1133">Transmembrane helix</keyword>
<dbReference type="RefSeq" id="WP_151162838.1">
    <property type="nucleotide sequence ID" value="NZ_WKJO01000001.1"/>
</dbReference>
<dbReference type="EMBL" id="WKJO01000001">
    <property type="protein sequence ID" value="MRX22325.1"/>
    <property type="molecule type" value="Genomic_DNA"/>
</dbReference>
<evidence type="ECO:0000256" key="2">
    <source>
        <dbReference type="SAM" id="Phobius"/>
    </source>
</evidence>
<proteinExistence type="predicted"/>
<gene>
    <name evidence="3" type="ORF">GJR96_10195</name>
</gene>
<keyword evidence="4" id="KW-1185">Reference proteome</keyword>
<protein>
    <submittedName>
        <fullName evidence="3">DUF4260 family protein</fullName>
    </submittedName>
</protein>
<keyword evidence="2" id="KW-0472">Membrane</keyword>